<dbReference type="Proteomes" id="UP000231098">
    <property type="component" value="Unassembled WGS sequence"/>
</dbReference>
<gene>
    <name evidence="1" type="ORF">COT51_00625</name>
</gene>
<organism evidence="1 2">
    <name type="scientific">candidate division WWE3 bacterium CG08_land_8_20_14_0_20_41_15</name>
    <dbReference type="NCBI Taxonomy" id="1975086"/>
    <lineage>
        <taxon>Bacteria</taxon>
        <taxon>Katanobacteria</taxon>
    </lineage>
</organism>
<dbReference type="NCBIfam" id="TIGR02436">
    <property type="entry name" value="four helix bundle protein"/>
    <property type="match status" value="1"/>
</dbReference>
<evidence type="ECO:0000313" key="2">
    <source>
        <dbReference type="Proteomes" id="UP000231098"/>
    </source>
</evidence>
<proteinExistence type="predicted"/>
<dbReference type="Gene3D" id="1.20.1440.60">
    <property type="entry name" value="23S rRNA-intervening sequence"/>
    <property type="match status" value="1"/>
</dbReference>
<dbReference type="InterPro" id="IPR012657">
    <property type="entry name" value="23S_rRNA-intervening_sequence"/>
</dbReference>
<protein>
    <submittedName>
        <fullName evidence="1">Four helix bundle protein</fullName>
    </submittedName>
</protein>
<dbReference type="CDD" id="cd16377">
    <property type="entry name" value="23S_rRNA_IVP_like"/>
    <property type="match status" value="1"/>
</dbReference>
<dbReference type="Pfam" id="PF05635">
    <property type="entry name" value="23S_rRNA_IVP"/>
    <property type="match status" value="1"/>
</dbReference>
<accession>A0A2H0XCE4</accession>
<dbReference type="InterPro" id="IPR036583">
    <property type="entry name" value="23S_rRNA_IVS_sf"/>
</dbReference>
<evidence type="ECO:0000313" key="1">
    <source>
        <dbReference type="EMBL" id="PIS21839.1"/>
    </source>
</evidence>
<dbReference type="AlphaFoldDB" id="A0A2H0XCE4"/>
<dbReference type="EMBL" id="PEYV01000012">
    <property type="protein sequence ID" value="PIS21839.1"/>
    <property type="molecule type" value="Genomic_DNA"/>
</dbReference>
<dbReference type="SUPFAM" id="SSF158446">
    <property type="entry name" value="IVS-encoded protein-like"/>
    <property type="match status" value="1"/>
</dbReference>
<dbReference type="PANTHER" id="PTHR38471:SF2">
    <property type="entry name" value="FOUR HELIX BUNDLE PROTEIN"/>
    <property type="match status" value="1"/>
</dbReference>
<dbReference type="PANTHER" id="PTHR38471">
    <property type="entry name" value="FOUR HELIX BUNDLE PROTEIN"/>
    <property type="match status" value="1"/>
</dbReference>
<name>A0A2H0XCE4_UNCKA</name>
<comment type="caution">
    <text evidence="1">The sequence shown here is derived from an EMBL/GenBank/DDBJ whole genome shotgun (WGS) entry which is preliminary data.</text>
</comment>
<reference evidence="2" key="1">
    <citation type="submission" date="2017-09" db="EMBL/GenBank/DDBJ databases">
        <title>Depth-based differentiation of microbial function through sediment-hosted aquifers and enrichment of novel symbionts in the deep terrestrial subsurface.</title>
        <authorList>
            <person name="Probst A.J."/>
            <person name="Ladd B."/>
            <person name="Jarett J.K."/>
            <person name="Geller-Mcgrath D.E."/>
            <person name="Sieber C.M.K."/>
            <person name="Emerson J.B."/>
            <person name="Anantharaman K."/>
            <person name="Thomas B.C."/>
            <person name="Malmstrom R."/>
            <person name="Stieglmeier M."/>
            <person name="Klingl A."/>
            <person name="Woyke T."/>
            <person name="Ryan C.M."/>
            <person name="Banfield J.F."/>
        </authorList>
    </citation>
    <scope>NUCLEOTIDE SEQUENCE [LARGE SCALE GENOMIC DNA]</scope>
</reference>
<sequence>MEDPTAIKIKSFTDLKVWQVGHRLVICIYKITRDFPREETYSLIDQMRRSSSSVTSNVAEGFGRQTLKEKVQFYFQAKGSLTELKDQILIARDVGYLKESDLQVLTALTNDTGKLLQGLISKTRLFINQKSES</sequence>